<dbReference type="EMBL" id="LNTY01000004">
    <property type="protein sequence ID" value="KXF83487.1"/>
    <property type="molecule type" value="Genomic_DNA"/>
</dbReference>
<feature type="compositionally biased region" description="Low complexity" evidence="1">
    <location>
        <begin position="306"/>
        <end position="328"/>
    </location>
</feature>
<feature type="region of interest" description="Disordered" evidence="1">
    <location>
        <begin position="301"/>
        <end position="350"/>
    </location>
</feature>
<sequence length="350" mass="38396">MLAVQLIVDQSVNGAANLIEWLNTLVDDQFDALNPVLPEEKLSGEGDELRRQQYEAKVKAFFQICGDSEDSSLIYAPLLMLPLVGDITFFQFRSAENKGTVNTLRQDAMQMLSSQKADVQQRIDNLDRLSSQLVSVSESVNKLTVPLQVKGVNFTFALSLIAKVQTALLFLTGLKPTKEQAAATAPTPETSSIDSPTDVPQNTAVEVMAQDNISVSVSQSANFSDAARTNSMNRDKAFAQLRELSEYFRVSEPHSPVSFLLEKAIRWGYMSLPELMTELMSDRKNEQDKIFNLIGLDNEEQVSLPSSASGTSTTQSTSNSAQEQQAASEPKAKPQESTNKTSSGSTGLRW</sequence>
<organism evidence="2 3">
    <name type="scientific">Enterovibrio coralii</name>
    <dbReference type="NCBI Taxonomy" id="294935"/>
    <lineage>
        <taxon>Bacteria</taxon>
        <taxon>Pseudomonadati</taxon>
        <taxon>Pseudomonadota</taxon>
        <taxon>Gammaproteobacteria</taxon>
        <taxon>Vibrionales</taxon>
        <taxon>Vibrionaceae</taxon>
        <taxon>Enterovibrio</taxon>
    </lineage>
</organism>
<keyword evidence="3" id="KW-1185">Reference proteome</keyword>
<proteinExistence type="predicted"/>
<evidence type="ECO:0008006" key="4">
    <source>
        <dbReference type="Google" id="ProtNLM"/>
    </source>
</evidence>
<dbReference type="PANTHER" id="PTHR37951:SF1">
    <property type="entry name" value="TYPE VI SECRETION SYSTEM COMPONENT TSSA1"/>
    <property type="match status" value="1"/>
</dbReference>
<dbReference type="AlphaFoldDB" id="A0A135IDD6"/>
<dbReference type="STRING" id="294935.ATN88_16525"/>
<evidence type="ECO:0000313" key="2">
    <source>
        <dbReference type="EMBL" id="KXF83487.1"/>
    </source>
</evidence>
<feature type="compositionally biased region" description="Polar residues" evidence="1">
    <location>
        <begin position="335"/>
        <end position="350"/>
    </location>
</feature>
<name>A0A135IDD6_9GAMM</name>
<evidence type="ECO:0000313" key="3">
    <source>
        <dbReference type="Proteomes" id="UP000070529"/>
    </source>
</evidence>
<accession>A0A135IDD6</accession>
<dbReference type="Proteomes" id="UP000070529">
    <property type="component" value="Unassembled WGS sequence"/>
</dbReference>
<reference evidence="2 3" key="1">
    <citation type="submission" date="2015-11" db="EMBL/GenBank/DDBJ databases">
        <title>Genomic Taxonomy of the Vibrionaceae.</title>
        <authorList>
            <person name="Gomez-Gil B."/>
            <person name="Enciso-Ibarra J."/>
        </authorList>
    </citation>
    <scope>NUCLEOTIDE SEQUENCE [LARGE SCALE GENOMIC DNA]</scope>
    <source>
        <strain evidence="2 3">CAIM 912</strain>
    </source>
</reference>
<gene>
    <name evidence="2" type="ORF">ATN88_16525</name>
</gene>
<evidence type="ECO:0000256" key="1">
    <source>
        <dbReference type="SAM" id="MobiDB-lite"/>
    </source>
</evidence>
<protein>
    <recommendedName>
        <fullName evidence="4">ImpA N-terminal domain-containing protein</fullName>
    </recommendedName>
</protein>
<comment type="caution">
    <text evidence="2">The sequence shown here is derived from an EMBL/GenBank/DDBJ whole genome shotgun (WGS) entry which is preliminary data.</text>
</comment>
<dbReference type="InterPro" id="IPR017740">
    <property type="entry name" value="TssA-like"/>
</dbReference>
<dbReference type="PANTHER" id="PTHR37951">
    <property type="entry name" value="CYTOPLASMIC PROTEIN-RELATED"/>
    <property type="match status" value="1"/>
</dbReference>
<dbReference type="RefSeq" id="WP_067409732.1">
    <property type="nucleotide sequence ID" value="NZ_LNTY01000004.1"/>
</dbReference>